<dbReference type="AlphaFoldDB" id="A0ABD3P926"/>
<evidence type="ECO:0000313" key="1">
    <source>
        <dbReference type="EMBL" id="KAL3784361.1"/>
    </source>
</evidence>
<accession>A0ABD3P926</accession>
<gene>
    <name evidence="1" type="ORF">HJC23_004124</name>
</gene>
<dbReference type="EMBL" id="JABMIG020000238">
    <property type="protein sequence ID" value="KAL3784361.1"/>
    <property type="molecule type" value="Genomic_DNA"/>
</dbReference>
<name>A0ABD3P926_9STRA</name>
<evidence type="ECO:0000313" key="2">
    <source>
        <dbReference type="Proteomes" id="UP001516023"/>
    </source>
</evidence>
<dbReference type="Proteomes" id="UP001516023">
    <property type="component" value="Unassembled WGS sequence"/>
</dbReference>
<sequence>MNTQSPTVIYSETFRPWFLPLTFFLPCFWNYGVLIEKDDENEATLTFGYGIFGPTTGALCSHTTPLRDIDKSSVVTGYSSGKDNLFQFGGWGIRRSFRNSIWAYNASFRGPFCEFDERRGGRSITYRIATENPDSVASLLRGESSGIVEQEAKKFA</sequence>
<reference evidence="1 2" key="1">
    <citation type="journal article" date="2020" name="G3 (Bethesda)">
        <title>Improved Reference Genome for Cyclotella cryptica CCMP332, a Model for Cell Wall Morphogenesis, Salinity Adaptation, and Lipid Production in Diatoms (Bacillariophyta).</title>
        <authorList>
            <person name="Roberts W.R."/>
            <person name="Downey K.M."/>
            <person name="Ruck E.C."/>
            <person name="Traller J.C."/>
            <person name="Alverson A.J."/>
        </authorList>
    </citation>
    <scope>NUCLEOTIDE SEQUENCE [LARGE SCALE GENOMIC DNA]</scope>
    <source>
        <strain evidence="1 2">CCMP332</strain>
    </source>
</reference>
<comment type="caution">
    <text evidence="1">The sequence shown here is derived from an EMBL/GenBank/DDBJ whole genome shotgun (WGS) entry which is preliminary data.</text>
</comment>
<keyword evidence="2" id="KW-1185">Reference proteome</keyword>
<organism evidence="1 2">
    <name type="scientific">Cyclotella cryptica</name>
    <dbReference type="NCBI Taxonomy" id="29204"/>
    <lineage>
        <taxon>Eukaryota</taxon>
        <taxon>Sar</taxon>
        <taxon>Stramenopiles</taxon>
        <taxon>Ochrophyta</taxon>
        <taxon>Bacillariophyta</taxon>
        <taxon>Coscinodiscophyceae</taxon>
        <taxon>Thalassiosirophycidae</taxon>
        <taxon>Stephanodiscales</taxon>
        <taxon>Stephanodiscaceae</taxon>
        <taxon>Cyclotella</taxon>
    </lineage>
</organism>
<proteinExistence type="predicted"/>
<protein>
    <submittedName>
        <fullName evidence="1">Uncharacterized protein</fullName>
    </submittedName>
</protein>